<keyword evidence="1" id="KW-0812">Transmembrane</keyword>
<feature type="transmembrane region" description="Helical" evidence="1">
    <location>
        <begin position="6"/>
        <end position="26"/>
    </location>
</feature>
<keyword evidence="1" id="KW-0472">Membrane</keyword>
<sequence>MTGVPAAVLAVWLAVALGWGAVLAGMRRGLHGRARGPALLLHGITPWLLLLGFATLGYGSLYAMIALAAEWWALLLVTRLRPERLLDGGARLAALWLAIAAAATLLATRLAV</sequence>
<dbReference type="Proteomes" id="UP000774570">
    <property type="component" value="Unassembled WGS sequence"/>
</dbReference>
<comment type="caution">
    <text evidence="2">The sequence shown here is derived from an EMBL/GenBank/DDBJ whole genome shotgun (WGS) entry which is preliminary data.</text>
</comment>
<organism evidence="2 3">
    <name type="scientific">Actinomadura parmotrematis</name>
    <dbReference type="NCBI Taxonomy" id="2864039"/>
    <lineage>
        <taxon>Bacteria</taxon>
        <taxon>Bacillati</taxon>
        <taxon>Actinomycetota</taxon>
        <taxon>Actinomycetes</taxon>
        <taxon>Streptosporangiales</taxon>
        <taxon>Thermomonosporaceae</taxon>
        <taxon>Actinomadura</taxon>
    </lineage>
</organism>
<gene>
    <name evidence="2" type="ORF">K1Y72_17815</name>
</gene>
<name>A0ABS7FW93_9ACTN</name>
<reference evidence="2 3" key="1">
    <citation type="submission" date="2021-07" db="EMBL/GenBank/DDBJ databases">
        <title>Actinomadura sp. PM05-2 isolated from lichen.</title>
        <authorList>
            <person name="Somphong A."/>
            <person name="Phongsopitanun W."/>
            <person name="Tanasupawat S."/>
            <person name="Peongsungnone V."/>
        </authorList>
    </citation>
    <scope>NUCLEOTIDE SEQUENCE [LARGE SCALE GENOMIC DNA]</scope>
    <source>
        <strain evidence="2 3">PM05-2</strain>
    </source>
</reference>
<evidence type="ECO:0000313" key="3">
    <source>
        <dbReference type="Proteomes" id="UP000774570"/>
    </source>
</evidence>
<protein>
    <recommendedName>
        <fullName evidence="4">DUF2182 domain-containing protein</fullName>
    </recommendedName>
</protein>
<keyword evidence="1" id="KW-1133">Transmembrane helix</keyword>
<feature type="transmembrane region" description="Helical" evidence="1">
    <location>
        <begin position="92"/>
        <end position="111"/>
    </location>
</feature>
<evidence type="ECO:0008006" key="4">
    <source>
        <dbReference type="Google" id="ProtNLM"/>
    </source>
</evidence>
<evidence type="ECO:0000256" key="1">
    <source>
        <dbReference type="SAM" id="Phobius"/>
    </source>
</evidence>
<proteinExistence type="predicted"/>
<accession>A0ABS7FW93</accession>
<keyword evidence="3" id="KW-1185">Reference proteome</keyword>
<dbReference type="EMBL" id="JAIBOA010000010">
    <property type="protein sequence ID" value="MBW8484245.1"/>
    <property type="molecule type" value="Genomic_DNA"/>
</dbReference>
<evidence type="ECO:0000313" key="2">
    <source>
        <dbReference type="EMBL" id="MBW8484245.1"/>
    </source>
</evidence>